<dbReference type="GO" id="GO:0005385">
    <property type="term" value="F:zinc ion transmembrane transporter activity"/>
    <property type="evidence" value="ECO:0007669"/>
    <property type="project" value="InterPro"/>
</dbReference>
<feature type="transmembrane region" description="Helical" evidence="8">
    <location>
        <begin position="301"/>
        <end position="321"/>
    </location>
</feature>
<evidence type="ECO:0000256" key="5">
    <source>
        <dbReference type="ARBA" id="ARBA00022989"/>
    </source>
</evidence>
<dbReference type="OrthoDB" id="448280at2759"/>
<proteinExistence type="inferred from homology"/>
<organism evidence="10 11">
    <name type="scientific">Spirodela intermedia</name>
    <name type="common">Intermediate duckweed</name>
    <dbReference type="NCBI Taxonomy" id="51605"/>
    <lineage>
        <taxon>Eukaryota</taxon>
        <taxon>Viridiplantae</taxon>
        <taxon>Streptophyta</taxon>
        <taxon>Embryophyta</taxon>
        <taxon>Tracheophyta</taxon>
        <taxon>Spermatophyta</taxon>
        <taxon>Magnoliopsida</taxon>
        <taxon>Liliopsida</taxon>
        <taxon>Araceae</taxon>
        <taxon>Lemnoideae</taxon>
        <taxon>Spirodela</taxon>
    </lineage>
</organism>
<protein>
    <submittedName>
        <fullName evidence="10">Uncharacterized protein</fullName>
    </submittedName>
</protein>
<evidence type="ECO:0000256" key="3">
    <source>
        <dbReference type="ARBA" id="ARBA00022448"/>
    </source>
</evidence>
<dbReference type="InterPro" id="IPR003689">
    <property type="entry name" value="ZIP"/>
</dbReference>
<evidence type="ECO:0000256" key="8">
    <source>
        <dbReference type="RuleBase" id="RU362088"/>
    </source>
</evidence>
<evidence type="ECO:0000256" key="4">
    <source>
        <dbReference type="ARBA" id="ARBA00022692"/>
    </source>
</evidence>
<dbReference type="PANTHER" id="PTHR11040">
    <property type="entry name" value="ZINC/IRON TRANSPORTER"/>
    <property type="match status" value="1"/>
</dbReference>
<keyword evidence="5 8" id="KW-1133">Transmembrane helix</keyword>
<feature type="transmembrane region" description="Helical" evidence="8">
    <location>
        <begin position="258"/>
        <end position="281"/>
    </location>
</feature>
<feature type="transmembrane region" description="Helical" evidence="8">
    <location>
        <begin position="46"/>
        <end position="68"/>
    </location>
</feature>
<dbReference type="NCBIfam" id="TIGR00820">
    <property type="entry name" value="zip"/>
    <property type="match status" value="1"/>
</dbReference>
<sequence>MAVARKALAAFCWFLFLVLSLPALTRAHGDEEDSGKESDKSGALKWKIIGIVIILVSSTMGILIPILGKRWPILSPDRDAFFVMKAFAAGVILATAMIHILPEAFERLSAESLPMAPWENFPFAGFVAMVAALGTLIIDASATGYFYRSHFNKSQPVEERSMDEEVAGHLHVHSHGSAPTFESSKGEDHSKSQLIRHRIISQVLELGIVVHSVIVGITVGTSLYPSTLRPLVAALCFHQFFEGIGLGGCIVQARFKKISTIFMVIFFTLTMPLGIGIGIAVTSQYDENSSTALAVQGVLDAAAAGILIYMSLVDLLAADFLSHRMQSSGRLQIFSYTGLLLGAGAMSLVGKWA</sequence>
<keyword evidence="3 8" id="KW-0813">Transport</keyword>
<dbReference type="Proteomes" id="UP000663760">
    <property type="component" value="Chromosome 13"/>
</dbReference>
<keyword evidence="7 8" id="KW-0472">Membrane</keyword>
<feature type="chain" id="PRO_5029667804" evidence="9">
    <location>
        <begin position="28"/>
        <end position="353"/>
    </location>
</feature>
<dbReference type="PANTHER" id="PTHR11040:SF181">
    <property type="entry name" value="ZINC TRANSPORTER 1"/>
    <property type="match status" value="1"/>
</dbReference>
<keyword evidence="4 8" id="KW-0812">Transmembrane</keyword>
<feature type="transmembrane region" description="Helical" evidence="8">
    <location>
        <begin position="80"/>
        <end position="101"/>
    </location>
</feature>
<evidence type="ECO:0000313" key="10">
    <source>
        <dbReference type="EMBL" id="CAA7406831.1"/>
    </source>
</evidence>
<gene>
    <name evidence="10" type="ORF">SI8410_13017509</name>
</gene>
<reference evidence="10" key="1">
    <citation type="submission" date="2020-02" db="EMBL/GenBank/DDBJ databases">
        <authorList>
            <person name="Scholz U."/>
            <person name="Mascher M."/>
            <person name="Fiebig A."/>
        </authorList>
    </citation>
    <scope>NUCLEOTIDE SEQUENCE</scope>
</reference>
<evidence type="ECO:0000256" key="2">
    <source>
        <dbReference type="ARBA" id="ARBA00006939"/>
    </source>
</evidence>
<feature type="transmembrane region" description="Helical" evidence="8">
    <location>
        <begin position="333"/>
        <end position="352"/>
    </location>
</feature>
<dbReference type="InterPro" id="IPR004698">
    <property type="entry name" value="Zn/Fe_permease_fun/pln"/>
</dbReference>
<evidence type="ECO:0000256" key="6">
    <source>
        <dbReference type="ARBA" id="ARBA00023065"/>
    </source>
</evidence>
<name>A0A7I8L9T6_SPIIN</name>
<comment type="subcellular location">
    <subcellularLocation>
        <location evidence="1 8">Membrane</location>
        <topology evidence="1 8">Multi-pass membrane protein</topology>
    </subcellularLocation>
</comment>
<feature type="transmembrane region" description="Helical" evidence="8">
    <location>
        <begin position="203"/>
        <end position="224"/>
    </location>
</feature>
<dbReference type="GO" id="GO:0005886">
    <property type="term" value="C:plasma membrane"/>
    <property type="evidence" value="ECO:0007669"/>
    <property type="project" value="TreeGrafter"/>
</dbReference>
<dbReference type="Pfam" id="PF02535">
    <property type="entry name" value="Zip"/>
    <property type="match status" value="1"/>
</dbReference>
<evidence type="ECO:0000256" key="9">
    <source>
        <dbReference type="SAM" id="SignalP"/>
    </source>
</evidence>
<evidence type="ECO:0000313" key="11">
    <source>
        <dbReference type="Proteomes" id="UP000663760"/>
    </source>
</evidence>
<feature type="signal peptide" evidence="9">
    <location>
        <begin position="1"/>
        <end position="27"/>
    </location>
</feature>
<keyword evidence="11" id="KW-1185">Reference proteome</keyword>
<comment type="similarity">
    <text evidence="2 8">Belongs to the ZIP transporter (TC 2.A.5) family.</text>
</comment>
<keyword evidence="9" id="KW-0732">Signal</keyword>
<keyword evidence="6 8" id="KW-0406">Ion transport</keyword>
<evidence type="ECO:0000256" key="7">
    <source>
        <dbReference type="ARBA" id="ARBA00023136"/>
    </source>
</evidence>
<feature type="transmembrane region" description="Helical" evidence="8">
    <location>
        <begin position="121"/>
        <end position="147"/>
    </location>
</feature>
<evidence type="ECO:0000256" key="1">
    <source>
        <dbReference type="ARBA" id="ARBA00004141"/>
    </source>
</evidence>
<accession>A0A7I8L9T6</accession>
<feature type="transmembrane region" description="Helical" evidence="8">
    <location>
        <begin position="230"/>
        <end position="251"/>
    </location>
</feature>
<dbReference type="AlphaFoldDB" id="A0A7I8L9T6"/>
<dbReference type="EMBL" id="LR746276">
    <property type="protein sequence ID" value="CAA7406831.1"/>
    <property type="molecule type" value="Genomic_DNA"/>
</dbReference>